<protein>
    <submittedName>
        <fullName evidence="2">Uncharacterized protein</fullName>
    </submittedName>
</protein>
<keyword evidence="1" id="KW-0812">Transmembrane</keyword>
<evidence type="ECO:0000256" key="1">
    <source>
        <dbReference type="SAM" id="Phobius"/>
    </source>
</evidence>
<keyword evidence="1" id="KW-1133">Transmembrane helix</keyword>
<proteinExistence type="predicted"/>
<dbReference type="RefSeq" id="WP_145289520.1">
    <property type="nucleotide sequence ID" value="NZ_CP036318.1"/>
</dbReference>
<sequence length="150" mass="17071">MKPKTKHPQHEALVRRNRRILGTVLVICVIGYTVFVAQKMLQLAGSSEGAMPTQQTAHVSYAEAALATENQNQDLWKAASDIDRKISEKVKKKHVKPRETQGAVEARAAWHKRTEQLETELEQFTEFPEGSVQDQLRKEVEAYYEDKPSI</sequence>
<organism evidence="2 3">
    <name type="scientific">Rosistilla oblonga</name>
    <dbReference type="NCBI Taxonomy" id="2527990"/>
    <lineage>
        <taxon>Bacteria</taxon>
        <taxon>Pseudomonadati</taxon>
        <taxon>Planctomycetota</taxon>
        <taxon>Planctomycetia</taxon>
        <taxon>Pirellulales</taxon>
        <taxon>Pirellulaceae</taxon>
        <taxon>Rosistilla</taxon>
    </lineage>
</organism>
<keyword evidence="1" id="KW-0472">Membrane</keyword>
<evidence type="ECO:0000313" key="2">
    <source>
        <dbReference type="EMBL" id="QDV58798.1"/>
    </source>
</evidence>
<accession>A0A518J0E0</accession>
<gene>
    <name evidence="2" type="ORF">Mal33_48230</name>
</gene>
<name>A0A518J0E0_9BACT</name>
<dbReference type="EMBL" id="CP036318">
    <property type="protein sequence ID" value="QDV58798.1"/>
    <property type="molecule type" value="Genomic_DNA"/>
</dbReference>
<dbReference type="Proteomes" id="UP000316770">
    <property type="component" value="Chromosome"/>
</dbReference>
<reference evidence="2 3" key="1">
    <citation type="submission" date="2019-02" db="EMBL/GenBank/DDBJ databases">
        <title>Deep-cultivation of Planctomycetes and their phenomic and genomic characterization uncovers novel biology.</title>
        <authorList>
            <person name="Wiegand S."/>
            <person name="Jogler M."/>
            <person name="Boedeker C."/>
            <person name="Pinto D."/>
            <person name="Vollmers J."/>
            <person name="Rivas-Marin E."/>
            <person name="Kohn T."/>
            <person name="Peeters S.H."/>
            <person name="Heuer A."/>
            <person name="Rast P."/>
            <person name="Oberbeckmann S."/>
            <person name="Bunk B."/>
            <person name="Jeske O."/>
            <person name="Meyerdierks A."/>
            <person name="Storesund J.E."/>
            <person name="Kallscheuer N."/>
            <person name="Luecker S."/>
            <person name="Lage O.M."/>
            <person name="Pohl T."/>
            <person name="Merkel B.J."/>
            <person name="Hornburger P."/>
            <person name="Mueller R.-W."/>
            <person name="Bruemmer F."/>
            <person name="Labrenz M."/>
            <person name="Spormann A.M."/>
            <person name="Op den Camp H."/>
            <person name="Overmann J."/>
            <person name="Amann R."/>
            <person name="Jetten M.S.M."/>
            <person name="Mascher T."/>
            <person name="Medema M.H."/>
            <person name="Devos D.P."/>
            <person name="Kaster A.-K."/>
            <person name="Ovreas L."/>
            <person name="Rohde M."/>
            <person name="Galperin M.Y."/>
            <person name="Jogler C."/>
        </authorList>
    </citation>
    <scope>NUCLEOTIDE SEQUENCE [LARGE SCALE GENOMIC DNA]</scope>
    <source>
        <strain evidence="2 3">Mal33</strain>
    </source>
</reference>
<keyword evidence="3" id="KW-1185">Reference proteome</keyword>
<dbReference type="AlphaFoldDB" id="A0A518J0E0"/>
<evidence type="ECO:0000313" key="3">
    <source>
        <dbReference type="Proteomes" id="UP000316770"/>
    </source>
</evidence>
<feature type="transmembrane region" description="Helical" evidence="1">
    <location>
        <begin position="20"/>
        <end position="37"/>
    </location>
</feature>